<gene>
    <name evidence="1" type="ORF">FHS23_000916</name>
</gene>
<dbReference type="Proteomes" id="UP000550714">
    <property type="component" value="Unassembled WGS sequence"/>
</dbReference>
<evidence type="ECO:0000313" key="1">
    <source>
        <dbReference type="EMBL" id="MBB3049921.1"/>
    </source>
</evidence>
<name>A0A839RW14_9PSEU</name>
<dbReference type="AlphaFoldDB" id="A0A839RW14"/>
<organism evidence="1 2">
    <name type="scientific">Prauserella isguenensis</name>
    <dbReference type="NCBI Taxonomy" id="1470180"/>
    <lineage>
        <taxon>Bacteria</taxon>
        <taxon>Bacillati</taxon>
        <taxon>Actinomycetota</taxon>
        <taxon>Actinomycetes</taxon>
        <taxon>Pseudonocardiales</taxon>
        <taxon>Pseudonocardiaceae</taxon>
        <taxon>Prauserella</taxon>
    </lineage>
</organism>
<comment type="caution">
    <text evidence="1">The sequence shown here is derived from an EMBL/GenBank/DDBJ whole genome shotgun (WGS) entry which is preliminary data.</text>
</comment>
<evidence type="ECO:0000313" key="2">
    <source>
        <dbReference type="Proteomes" id="UP000550714"/>
    </source>
</evidence>
<protein>
    <submittedName>
        <fullName evidence="1">Uncharacterized protein</fullName>
    </submittedName>
</protein>
<sequence length="238" mass="25380">MTPAVAPAVFTRTSSTEATRPMPATYCINSMPQDAANADAVVRRVLRHHVHRSGSSIATGNSRPRFAATCHAASLSAATGNRSVPGMTCTRLSPAVGTVTSSSIQHVTTAIAVSRVAVVNARHTGSRRRLRDRSISHAADAGTNIVRPTGMSRPKWCSKNSTRRTPLLFACHEKNGKASARAHRDDRRDVFGLAGDSSSVVPEPRFSAIPGHVFQWCFPCVNRTFPAANPGASTLVRS</sequence>
<dbReference type="EMBL" id="JACHWU010000001">
    <property type="protein sequence ID" value="MBB3049921.1"/>
    <property type="molecule type" value="Genomic_DNA"/>
</dbReference>
<keyword evidence="2" id="KW-1185">Reference proteome</keyword>
<reference evidence="1 2" key="1">
    <citation type="submission" date="2020-08" db="EMBL/GenBank/DDBJ databases">
        <title>Genomic Encyclopedia of Type Strains, Phase III (KMG-III): the genomes of soil and plant-associated and newly described type strains.</title>
        <authorList>
            <person name="Whitman W."/>
        </authorList>
    </citation>
    <scope>NUCLEOTIDE SEQUENCE [LARGE SCALE GENOMIC DNA]</scope>
    <source>
        <strain evidence="1 2">CECT 8577</strain>
    </source>
</reference>
<proteinExistence type="predicted"/>
<accession>A0A839RW14</accession>